<dbReference type="SUPFAM" id="SSF52172">
    <property type="entry name" value="CheY-like"/>
    <property type="match status" value="1"/>
</dbReference>
<dbReference type="SUPFAM" id="SSF46894">
    <property type="entry name" value="C-terminal effector domain of the bipartite response regulators"/>
    <property type="match status" value="1"/>
</dbReference>
<evidence type="ECO:0000256" key="7">
    <source>
        <dbReference type="PROSITE-ProRule" id="PRU01091"/>
    </source>
</evidence>
<dbReference type="Gene3D" id="1.10.10.10">
    <property type="entry name" value="Winged helix-like DNA-binding domain superfamily/Winged helix DNA-binding domain"/>
    <property type="match status" value="1"/>
</dbReference>
<dbReference type="PROSITE" id="PS50110">
    <property type="entry name" value="RESPONSE_REGULATORY"/>
    <property type="match status" value="1"/>
</dbReference>
<comment type="caution">
    <text evidence="10">The sequence shown here is derived from an EMBL/GenBank/DDBJ whole genome shotgun (WGS) entry which is preliminary data.</text>
</comment>
<proteinExistence type="predicted"/>
<dbReference type="PANTHER" id="PTHR48111">
    <property type="entry name" value="REGULATOR OF RPOS"/>
    <property type="match status" value="1"/>
</dbReference>
<evidence type="ECO:0000313" key="11">
    <source>
        <dbReference type="Proteomes" id="UP000675409"/>
    </source>
</evidence>
<dbReference type="Pfam" id="PF00072">
    <property type="entry name" value="Response_reg"/>
    <property type="match status" value="1"/>
</dbReference>
<keyword evidence="4 7" id="KW-0238">DNA-binding</keyword>
<dbReference type="CDD" id="cd17624">
    <property type="entry name" value="REC_OmpR_PmrA-like"/>
    <property type="match status" value="1"/>
</dbReference>
<dbReference type="InterPro" id="IPR011006">
    <property type="entry name" value="CheY-like_superfamily"/>
</dbReference>
<keyword evidence="2" id="KW-0902">Two-component regulatory system</keyword>
<dbReference type="InterPro" id="IPR039420">
    <property type="entry name" value="WalR-like"/>
</dbReference>
<feature type="DNA-binding region" description="OmpR/PhoB-type" evidence="7">
    <location>
        <begin position="125"/>
        <end position="223"/>
    </location>
</feature>
<keyword evidence="1 6" id="KW-0597">Phosphoprotein</keyword>
<evidence type="ECO:0000256" key="5">
    <source>
        <dbReference type="ARBA" id="ARBA00023163"/>
    </source>
</evidence>
<organism evidence="10 11">
    <name type="scientific">Myceligenerans indicum</name>
    <dbReference type="NCBI Taxonomy" id="2593663"/>
    <lineage>
        <taxon>Bacteria</taxon>
        <taxon>Bacillati</taxon>
        <taxon>Actinomycetota</taxon>
        <taxon>Actinomycetes</taxon>
        <taxon>Micrococcales</taxon>
        <taxon>Promicromonosporaceae</taxon>
        <taxon>Myceligenerans</taxon>
    </lineage>
</organism>
<keyword evidence="3" id="KW-0805">Transcription regulation</keyword>
<dbReference type="InterPro" id="IPR036388">
    <property type="entry name" value="WH-like_DNA-bd_sf"/>
</dbReference>
<dbReference type="InterPro" id="IPR001789">
    <property type="entry name" value="Sig_transdc_resp-reg_receiver"/>
</dbReference>
<gene>
    <name evidence="10" type="ORF">HGK34_02220</name>
</gene>
<dbReference type="CDD" id="cd00383">
    <property type="entry name" value="trans_reg_C"/>
    <property type="match status" value="1"/>
</dbReference>
<evidence type="ECO:0000256" key="1">
    <source>
        <dbReference type="ARBA" id="ARBA00022553"/>
    </source>
</evidence>
<dbReference type="EMBL" id="JABBYC010000001">
    <property type="protein sequence ID" value="MBL0885108.1"/>
    <property type="molecule type" value="Genomic_DNA"/>
</dbReference>
<dbReference type="PANTHER" id="PTHR48111:SF1">
    <property type="entry name" value="TWO-COMPONENT RESPONSE REGULATOR ORR33"/>
    <property type="match status" value="1"/>
</dbReference>
<evidence type="ECO:0000256" key="3">
    <source>
        <dbReference type="ARBA" id="ARBA00023015"/>
    </source>
</evidence>
<evidence type="ECO:0000259" key="9">
    <source>
        <dbReference type="PROSITE" id="PS51755"/>
    </source>
</evidence>
<evidence type="ECO:0000256" key="6">
    <source>
        <dbReference type="PROSITE-ProRule" id="PRU00169"/>
    </source>
</evidence>
<name>A0ABS1LH16_9MICO</name>
<dbReference type="PROSITE" id="PS51755">
    <property type="entry name" value="OMPR_PHOB"/>
    <property type="match status" value="1"/>
</dbReference>
<feature type="domain" description="OmpR/PhoB-type" evidence="9">
    <location>
        <begin position="125"/>
        <end position="223"/>
    </location>
</feature>
<reference evidence="10 11" key="1">
    <citation type="journal article" date="2021" name="Arch. Microbiol.">
        <title>Myceligenerans indicum sp. nov., an actinobacterium isolated from mangrove sediment of Sundarbans, India.</title>
        <authorList>
            <person name="Asha K."/>
            <person name="Bhadury P."/>
        </authorList>
    </citation>
    <scope>NUCLEOTIDE SEQUENCE [LARGE SCALE GENOMIC DNA]</scope>
    <source>
        <strain evidence="10 11">I2</strain>
    </source>
</reference>
<sequence>MTKILVVEDDEAMGALVRRGLEDEGYAVTLVDNGNDALIAVGQGDFAAAAIDVMLPAMSGFEICRHLRARGSRLPVLLLTARDAVEDRVRGLDSGADDYLTKPFAFTEFAARIRALVRRDATAARTTLHVGGLALDAPTVRATSEGRAVPLSAKEFSLLWMLAMRAGEPLTRHEILQEVWGTAVDIDANIVDQYVSYLRRKLAPTASGVSISTVRGVGYKLTADR</sequence>
<evidence type="ECO:0000313" key="10">
    <source>
        <dbReference type="EMBL" id="MBL0885108.1"/>
    </source>
</evidence>
<dbReference type="Pfam" id="PF00486">
    <property type="entry name" value="Trans_reg_C"/>
    <property type="match status" value="1"/>
</dbReference>
<dbReference type="RefSeq" id="WP_201844880.1">
    <property type="nucleotide sequence ID" value="NZ_JABBYC010000001.1"/>
</dbReference>
<dbReference type="InterPro" id="IPR016032">
    <property type="entry name" value="Sig_transdc_resp-reg_C-effctor"/>
</dbReference>
<protein>
    <submittedName>
        <fullName evidence="10">Response regulator transcription factor</fullName>
    </submittedName>
</protein>
<keyword evidence="5" id="KW-0804">Transcription</keyword>
<evidence type="ECO:0000256" key="4">
    <source>
        <dbReference type="ARBA" id="ARBA00023125"/>
    </source>
</evidence>
<feature type="modified residue" description="4-aspartylphosphate" evidence="6">
    <location>
        <position position="52"/>
    </location>
</feature>
<feature type="domain" description="Response regulatory" evidence="8">
    <location>
        <begin position="3"/>
        <end position="117"/>
    </location>
</feature>
<dbReference type="Gene3D" id="3.40.50.2300">
    <property type="match status" value="1"/>
</dbReference>
<dbReference type="SMART" id="SM00862">
    <property type="entry name" value="Trans_reg_C"/>
    <property type="match status" value="1"/>
</dbReference>
<evidence type="ECO:0000259" key="8">
    <source>
        <dbReference type="PROSITE" id="PS50110"/>
    </source>
</evidence>
<dbReference type="SMART" id="SM00448">
    <property type="entry name" value="REC"/>
    <property type="match status" value="1"/>
</dbReference>
<keyword evidence="11" id="KW-1185">Reference proteome</keyword>
<evidence type="ECO:0000256" key="2">
    <source>
        <dbReference type="ARBA" id="ARBA00023012"/>
    </source>
</evidence>
<dbReference type="Gene3D" id="6.10.250.690">
    <property type="match status" value="1"/>
</dbReference>
<dbReference type="Proteomes" id="UP000675409">
    <property type="component" value="Unassembled WGS sequence"/>
</dbReference>
<dbReference type="InterPro" id="IPR001867">
    <property type="entry name" value="OmpR/PhoB-type_DNA-bd"/>
</dbReference>
<accession>A0ABS1LH16</accession>